<evidence type="ECO:0000259" key="4">
    <source>
        <dbReference type="PROSITE" id="PS51387"/>
    </source>
</evidence>
<keyword evidence="1" id="KW-0285">Flavoprotein</keyword>
<comment type="caution">
    <text evidence="5">The sequence shown here is derived from an EMBL/GenBank/DDBJ whole genome shotgun (WGS) entry which is preliminary data.</text>
</comment>
<sequence>MFLQPASLNAAIDLLTQHQGRLLAGGTDLFPGINVVPENRPIIDISRVPELSVISTEADHIRLGAGATWSEIVAAPLPAGLEALKAAAREIGSIQIQNRGTIGGNLCNASPAADSVPPLLTLDAQVEIAAPSRRRDMPLGDFILGNRRTALAADEILSAVLIPRRQAERLTSHFVKLGARRYLVISIAMIAVALERSADGAISTARVAIGSCSAVAQRLPQIEQALIGARSVTDIAVAVTPVRLASLSPIDDVRATADYRRDAAATLIRRAVQDCFVKCGEA</sequence>
<dbReference type="InterPro" id="IPR036683">
    <property type="entry name" value="CO_DH_flav_C_dom_sf"/>
</dbReference>
<reference evidence="5 6" key="1">
    <citation type="journal article" date="2013" name="Antonie Van Leeuwenhoek">
        <title>Dongia rigui sp. nov., isolated from freshwater of a large wetland in Korea.</title>
        <authorList>
            <person name="Baik K.S."/>
            <person name="Hwang Y.M."/>
            <person name="Choi J.S."/>
            <person name="Kwon J."/>
            <person name="Seong C.N."/>
        </authorList>
    </citation>
    <scope>NUCLEOTIDE SEQUENCE [LARGE SCALE GENOMIC DNA]</scope>
    <source>
        <strain evidence="5 6">04SU4-P</strain>
    </source>
</reference>
<evidence type="ECO:0000313" key="6">
    <source>
        <dbReference type="Proteomes" id="UP001271769"/>
    </source>
</evidence>
<dbReference type="Gene3D" id="3.30.390.50">
    <property type="entry name" value="CO dehydrogenase flavoprotein, C-terminal domain"/>
    <property type="match status" value="1"/>
</dbReference>
<accession>A0ABU5E060</accession>
<evidence type="ECO:0000256" key="2">
    <source>
        <dbReference type="ARBA" id="ARBA00022827"/>
    </source>
</evidence>
<dbReference type="InterPro" id="IPR016166">
    <property type="entry name" value="FAD-bd_PCMH"/>
</dbReference>
<protein>
    <submittedName>
        <fullName evidence="5">FAD binding domain-containing protein</fullName>
    </submittedName>
</protein>
<dbReference type="Gene3D" id="3.30.43.10">
    <property type="entry name" value="Uridine Diphospho-n-acetylenolpyruvylglucosamine Reductase, domain 2"/>
    <property type="match status" value="1"/>
</dbReference>
<feature type="domain" description="FAD-binding PCMH-type" evidence="4">
    <location>
        <begin position="1"/>
        <end position="167"/>
    </location>
</feature>
<dbReference type="Gene3D" id="3.30.465.10">
    <property type="match status" value="1"/>
</dbReference>
<dbReference type="SMART" id="SM01092">
    <property type="entry name" value="CO_deh_flav_C"/>
    <property type="match status" value="1"/>
</dbReference>
<evidence type="ECO:0000313" key="5">
    <source>
        <dbReference type="EMBL" id="MDY0872599.1"/>
    </source>
</evidence>
<dbReference type="Pfam" id="PF03450">
    <property type="entry name" value="CO_deh_flav_C"/>
    <property type="match status" value="1"/>
</dbReference>
<name>A0ABU5E060_9PROT</name>
<dbReference type="SUPFAM" id="SSF55447">
    <property type="entry name" value="CO dehydrogenase flavoprotein C-terminal domain-like"/>
    <property type="match status" value="1"/>
</dbReference>
<proteinExistence type="predicted"/>
<dbReference type="InterPro" id="IPR016167">
    <property type="entry name" value="FAD-bd_PCMH_sub1"/>
</dbReference>
<keyword evidence="2" id="KW-0274">FAD</keyword>
<dbReference type="InterPro" id="IPR016169">
    <property type="entry name" value="FAD-bd_PCMH_sub2"/>
</dbReference>
<dbReference type="PANTHER" id="PTHR42659">
    <property type="entry name" value="XANTHINE DEHYDROGENASE SUBUNIT C-RELATED"/>
    <property type="match status" value="1"/>
</dbReference>
<dbReference type="InterPro" id="IPR036318">
    <property type="entry name" value="FAD-bd_PCMH-like_sf"/>
</dbReference>
<dbReference type="EMBL" id="JAXCLX010000002">
    <property type="protein sequence ID" value="MDY0872599.1"/>
    <property type="molecule type" value="Genomic_DNA"/>
</dbReference>
<dbReference type="InterPro" id="IPR005107">
    <property type="entry name" value="CO_DH_flav_C"/>
</dbReference>
<dbReference type="SUPFAM" id="SSF56176">
    <property type="entry name" value="FAD-binding/transporter-associated domain-like"/>
    <property type="match status" value="1"/>
</dbReference>
<gene>
    <name evidence="5" type="ORF">SMD31_11715</name>
</gene>
<dbReference type="InterPro" id="IPR002346">
    <property type="entry name" value="Mopterin_DH_FAD-bd"/>
</dbReference>
<dbReference type="InterPro" id="IPR051312">
    <property type="entry name" value="Diverse_Substr_Oxidored"/>
</dbReference>
<dbReference type="PANTHER" id="PTHR42659:SF2">
    <property type="entry name" value="XANTHINE DEHYDROGENASE SUBUNIT C-RELATED"/>
    <property type="match status" value="1"/>
</dbReference>
<dbReference type="Proteomes" id="UP001271769">
    <property type="component" value="Unassembled WGS sequence"/>
</dbReference>
<keyword evidence="6" id="KW-1185">Reference proteome</keyword>
<organism evidence="5 6">
    <name type="scientific">Dongia rigui</name>
    <dbReference type="NCBI Taxonomy" id="940149"/>
    <lineage>
        <taxon>Bacteria</taxon>
        <taxon>Pseudomonadati</taxon>
        <taxon>Pseudomonadota</taxon>
        <taxon>Alphaproteobacteria</taxon>
        <taxon>Rhodospirillales</taxon>
        <taxon>Dongiaceae</taxon>
        <taxon>Dongia</taxon>
    </lineage>
</organism>
<evidence type="ECO:0000256" key="1">
    <source>
        <dbReference type="ARBA" id="ARBA00022630"/>
    </source>
</evidence>
<dbReference type="RefSeq" id="WP_320501074.1">
    <property type="nucleotide sequence ID" value="NZ_JAXCLX010000002.1"/>
</dbReference>
<dbReference type="Pfam" id="PF00941">
    <property type="entry name" value="FAD_binding_5"/>
    <property type="match status" value="1"/>
</dbReference>
<dbReference type="PROSITE" id="PS51387">
    <property type="entry name" value="FAD_PCMH"/>
    <property type="match status" value="1"/>
</dbReference>
<keyword evidence="3" id="KW-0560">Oxidoreductase</keyword>
<evidence type="ECO:0000256" key="3">
    <source>
        <dbReference type="ARBA" id="ARBA00023002"/>
    </source>
</evidence>